<comment type="caution">
    <text evidence="2">The sequence shown here is derived from an EMBL/GenBank/DDBJ whole genome shotgun (WGS) entry which is preliminary data.</text>
</comment>
<dbReference type="EMBL" id="CAUZLY010000008">
    <property type="protein sequence ID" value="CAK1246064.1"/>
    <property type="molecule type" value="Genomic_DNA"/>
</dbReference>
<proteinExistence type="predicted"/>
<sequence>MKAGQGQIDSAADAAGVATALKNGKATVDAVQAQSQNSSDAIVKTAKDAANSAIDAAPTKAKATIDALNPLSDKADREAQVDKDAAAAKQKIAQDTTTEQVTTDQHSGLNAINNDVAAAQVKSAQEDAVARLRAYADNAEAAIAKLPDLPATDLADAKAKIEAEVDAGNKAITATQTVDDAKSALTAAEKAIDAVSTTAQGQSNQVVSGAKQDAKNAIEDAAAKPKATIENLSPLSAAEKQAKEDQVY</sequence>
<keyword evidence="3" id="KW-1185">Reference proteome</keyword>
<organism evidence="2 3">
    <name type="scientific">Fructobacillus cardui</name>
    <dbReference type="NCBI Taxonomy" id="2893170"/>
    <lineage>
        <taxon>Bacteria</taxon>
        <taxon>Bacillati</taxon>
        <taxon>Bacillota</taxon>
        <taxon>Bacilli</taxon>
        <taxon>Lactobacillales</taxon>
        <taxon>Lactobacillaceae</taxon>
        <taxon>Fructobacillus</taxon>
    </lineage>
</organism>
<evidence type="ECO:0000313" key="2">
    <source>
        <dbReference type="EMBL" id="CAK1246064.1"/>
    </source>
</evidence>
<reference evidence="2 3" key="1">
    <citation type="submission" date="2023-10" db="EMBL/GenBank/DDBJ databases">
        <authorList>
            <person name="Botero Cardona J."/>
        </authorList>
    </citation>
    <scope>NUCLEOTIDE SEQUENCE [LARGE SCALE GENOMIC DNA]</scope>
    <source>
        <strain evidence="2 3">R-82641</strain>
    </source>
</reference>
<protein>
    <submittedName>
        <fullName evidence="2">Phage infection protein (PIP) family (YhgE)</fullName>
    </submittedName>
</protein>
<gene>
    <name evidence="2" type="ORF">R82641_BJNNKPBH_01005</name>
</gene>
<dbReference type="RefSeq" id="WP_338348052.1">
    <property type="nucleotide sequence ID" value="NZ_CAUZLY010000008.1"/>
</dbReference>
<evidence type="ECO:0000256" key="1">
    <source>
        <dbReference type="SAM" id="MobiDB-lite"/>
    </source>
</evidence>
<accession>A0ABM9MWY7</accession>
<name>A0ABM9MWY7_9LACO</name>
<feature type="region of interest" description="Disordered" evidence="1">
    <location>
        <begin position="229"/>
        <end position="248"/>
    </location>
</feature>
<evidence type="ECO:0000313" key="3">
    <source>
        <dbReference type="Proteomes" id="UP001314200"/>
    </source>
</evidence>
<dbReference type="Proteomes" id="UP001314200">
    <property type="component" value="Unassembled WGS sequence"/>
</dbReference>